<comment type="subcellular location">
    <subcellularLocation>
        <location evidence="1">Cell membrane</location>
        <topology evidence="1">Multi-pass membrane protein</topology>
    </subcellularLocation>
</comment>
<sequence length="494" mass="50326">MRRSRHAGRQRRLRDRRRLEQEAMASPGVRAGGCRVSIGRCPATRDVSYRCGRTVTLIGRVGNSGRSPLRRDRGATAGPSGRWAFATIAVSLLVLTTGAQLATPLYRLYGAEFGFSSMLVTALFAVYSIAVIPSLLIFGPLSDVIGRRGILLGAVVVAAVASVLFAMADGVAMLFAARTLQGLALGAVQGTATAALIDHVPRGDRFRAARVATAANLTGSAVGPLLGGALARYTTPGLVTPFLLEACLLTAAFGALLVLVPARPGSGGRWRPRRPAVPAGLGRLFAAAGSTAALSWAVASLFLALLPSYLESELGSSDAALSGIAVSLMLGLAAGAQPVLRRLGTLTAQAVGLGLLLIGPPGLLVAAALGSIPALLLACAVSGFGHGLTFGSALAEVSEASPADQRGELISAFQVIAFLGSGIPIIGVGLMAEYGDLLSAVQLFVIATSAGCLLALASLVTRRRSRRRRLAAPLPADPASPAAIPSGPTAGGVR</sequence>
<feature type="transmembrane region" description="Helical" evidence="8">
    <location>
        <begin position="242"/>
        <end position="260"/>
    </location>
</feature>
<dbReference type="InterPro" id="IPR050171">
    <property type="entry name" value="MFS_Transporters"/>
</dbReference>
<dbReference type="Proteomes" id="UP001233673">
    <property type="component" value="Unassembled WGS sequence"/>
</dbReference>
<accession>A0ABT9IAA5</accession>
<feature type="transmembrane region" description="Helical" evidence="8">
    <location>
        <begin position="375"/>
        <end position="397"/>
    </location>
</feature>
<evidence type="ECO:0000313" key="10">
    <source>
        <dbReference type="EMBL" id="MDP5182505.1"/>
    </source>
</evidence>
<evidence type="ECO:0000313" key="11">
    <source>
        <dbReference type="Proteomes" id="UP001233673"/>
    </source>
</evidence>
<dbReference type="PANTHER" id="PTHR23517:SF13">
    <property type="entry name" value="MAJOR FACILITATOR SUPERFAMILY MFS_1"/>
    <property type="match status" value="1"/>
</dbReference>
<evidence type="ECO:0000256" key="8">
    <source>
        <dbReference type="SAM" id="Phobius"/>
    </source>
</evidence>
<keyword evidence="4 8" id="KW-0812">Transmembrane</keyword>
<evidence type="ECO:0000259" key="9">
    <source>
        <dbReference type="PROSITE" id="PS50850"/>
    </source>
</evidence>
<evidence type="ECO:0000256" key="4">
    <source>
        <dbReference type="ARBA" id="ARBA00022692"/>
    </source>
</evidence>
<feature type="transmembrane region" description="Helical" evidence="8">
    <location>
        <begin position="281"/>
        <end position="307"/>
    </location>
</feature>
<feature type="region of interest" description="Disordered" evidence="7">
    <location>
        <begin position="470"/>
        <end position="494"/>
    </location>
</feature>
<keyword evidence="2" id="KW-0813">Transport</keyword>
<feature type="transmembrane region" description="Helical" evidence="8">
    <location>
        <begin position="437"/>
        <end position="460"/>
    </location>
</feature>
<organism evidence="10 11">
    <name type="scientific">Blastococcus carthaginiensis</name>
    <dbReference type="NCBI Taxonomy" id="3050034"/>
    <lineage>
        <taxon>Bacteria</taxon>
        <taxon>Bacillati</taxon>
        <taxon>Actinomycetota</taxon>
        <taxon>Actinomycetes</taxon>
        <taxon>Geodermatophilales</taxon>
        <taxon>Geodermatophilaceae</taxon>
        <taxon>Blastococcus</taxon>
    </lineage>
</organism>
<evidence type="ECO:0000256" key="1">
    <source>
        <dbReference type="ARBA" id="ARBA00004651"/>
    </source>
</evidence>
<proteinExistence type="predicted"/>
<dbReference type="Gene3D" id="1.20.1250.20">
    <property type="entry name" value="MFS general substrate transporter like domains"/>
    <property type="match status" value="1"/>
</dbReference>
<feature type="transmembrane region" description="Helical" evidence="8">
    <location>
        <begin position="348"/>
        <end position="369"/>
    </location>
</feature>
<protein>
    <submittedName>
        <fullName evidence="10">MFS transporter</fullName>
    </submittedName>
</protein>
<dbReference type="EMBL" id="JASNFN010000005">
    <property type="protein sequence ID" value="MDP5182505.1"/>
    <property type="molecule type" value="Genomic_DNA"/>
</dbReference>
<evidence type="ECO:0000256" key="7">
    <source>
        <dbReference type="SAM" id="MobiDB-lite"/>
    </source>
</evidence>
<evidence type="ECO:0000256" key="5">
    <source>
        <dbReference type="ARBA" id="ARBA00022989"/>
    </source>
</evidence>
<dbReference type="InterPro" id="IPR011701">
    <property type="entry name" value="MFS"/>
</dbReference>
<keyword evidence="11" id="KW-1185">Reference proteome</keyword>
<evidence type="ECO:0000256" key="2">
    <source>
        <dbReference type="ARBA" id="ARBA00022448"/>
    </source>
</evidence>
<reference evidence="11" key="1">
    <citation type="submission" date="2023-05" db="EMBL/GenBank/DDBJ databases">
        <title>Draft genome of Pseudofrankia sp. BMG5.37.</title>
        <authorList>
            <person name="Gtari M."/>
            <person name="Ghodhbane F."/>
            <person name="Sbissi I."/>
        </authorList>
    </citation>
    <scope>NUCLEOTIDE SEQUENCE [LARGE SCALE GENOMIC DNA]</scope>
    <source>
        <strain evidence="11">BMG 814</strain>
    </source>
</reference>
<dbReference type="PANTHER" id="PTHR23517">
    <property type="entry name" value="RESISTANCE PROTEIN MDTM, PUTATIVE-RELATED-RELATED"/>
    <property type="match status" value="1"/>
</dbReference>
<comment type="caution">
    <text evidence="10">The sequence shown here is derived from an EMBL/GenBank/DDBJ whole genome shotgun (WGS) entry which is preliminary data.</text>
</comment>
<feature type="transmembrane region" description="Helical" evidence="8">
    <location>
        <begin position="115"/>
        <end position="138"/>
    </location>
</feature>
<dbReference type="RefSeq" id="WP_305999194.1">
    <property type="nucleotide sequence ID" value="NZ_JASNFN010000005.1"/>
</dbReference>
<feature type="transmembrane region" description="Helical" evidence="8">
    <location>
        <begin position="319"/>
        <end position="336"/>
    </location>
</feature>
<gene>
    <name evidence="10" type="ORF">QOZ88_07620</name>
</gene>
<name>A0ABT9IAA5_9ACTN</name>
<feature type="transmembrane region" description="Helical" evidence="8">
    <location>
        <begin position="83"/>
        <end position="103"/>
    </location>
</feature>
<dbReference type="PROSITE" id="PS50850">
    <property type="entry name" value="MFS"/>
    <property type="match status" value="1"/>
</dbReference>
<dbReference type="SUPFAM" id="SSF103473">
    <property type="entry name" value="MFS general substrate transporter"/>
    <property type="match status" value="1"/>
</dbReference>
<keyword evidence="5 8" id="KW-1133">Transmembrane helix</keyword>
<keyword evidence="6 8" id="KW-0472">Membrane</keyword>
<feature type="compositionally biased region" description="Low complexity" evidence="7">
    <location>
        <begin position="471"/>
        <end position="488"/>
    </location>
</feature>
<dbReference type="InterPro" id="IPR020846">
    <property type="entry name" value="MFS_dom"/>
</dbReference>
<keyword evidence="3" id="KW-1003">Cell membrane</keyword>
<evidence type="ECO:0000256" key="3">
    <source>
        <dbReference type="ARBA" id="ARBA00022475"/>
    </source>
</evidence>
<dbReference type="InterPro" id="IPR036259">
    <property type="entry name" value="MFS_trans_sf"/>
</dbReference>
<evidence type="ECO:0000256" key="6">
    <source>
        <dbReference type="ARBA" id="ARBA00023136"/>
    </source>
</evidence>
<feature type="transmembrane region" description="Helical" evidence="8">
    <location>
        <begin position="150"/>
        <end position="168"/>
    </location>
</feature>
<feature type="domain" description="Major facilitator superfamily (MFS) profile" evidence="9">
    <location>
        <begin position="84"/>
        <end position="466"/>
    </location>
</feature>
<feature type="transmembrane region" description="Helical" evidence="8">
    <location>
        <begin position="409"/>
        <end position="431"/>
    </location>
</feature>
<dbReference type="Pfam" id="PF07690">
    <property type="entry name" value="MFS_1"/>
    <property type="match status" value="1"/>
</dbReference>